<dbReference type="KEGG" id="lsf:I8J32_000345"/>
<keyword evidence="6" id="KW-1185">Reference proteome</keyword>
<sequence length="556" mass="59832">MRPYFWCHRFKRSAIALACLALLTFASVACSAPAAGEGNRPGSELASGGAERDSSGQPLAEQIARLAEQVDSGGRESAEPQLLALREQHPREPEILVQLARVEYLRAVAGLGNRDGEPPSGWNHQQMDHAEQLAGQAVAIDPRHANGWVVLGQIKWVRGQFDESLELLERAEAIDPRSVKLRLRKGTTLRSLAWYRGDKALIRQAVLEFEKVIDGPADDGSKRLAASQLGAAWSALEDFEKAERYLTLALQTAEGREKALLLHGRSLIRRDAGNADGALSDSGDALGIMDFGAGRYFHAEMLLVKAGLLIRDGQPAQASALFEQARQLDVDLADVARGLGHGRTTYPAIYGLKDGGLVSGFGDDLAGDMFGEAAWAMSAQDVKRLISLGVNADYVDPDYGTALHRAVAADNVAVVEALLANGADTDIRHPDGRTLLEQTLVGTSPERRQVRRLVLAKVGRPAGWKEPGIDLPVRDTWYRVGRRLGAADHGAVLEPGEIVQAGSACRFTNRTDLCLTFYRAPGRKVATVSVPLSNLDALGKLKPVPAPQAAEPDAGQ</sequence>
<evidence type="ECO:0000256" key="2">
    <source>
        <dbReference type="PROSITE-ProRule" id="PRU00339"/>
    </source>
</evidence>
<accession>A0A974Y0S5</accession>
<dbReference type="EMBL" id="CP071518">
    <property type="protein sequence ID" value="QSX78453.1"/>
    <property type="molecule type" value="Genomic_DNA"/>
</dbReference>
<feature type="region of interest" description="Disordered" evidence="3">
    <location>
        <begin position="34"/>
        <end position="58"/>
    </location>
</feature>
<dbReference type="SUPFAM" id="SSF48452">
    <property type="entry name" value="TPR-like"/>
    <property type="match status" value="2"/>
</dbReference>
<feature type="signal peptide" evidence="4">
    <location>
        <begin position="1"/>
        <end position="31"/>
    </location>
</feature>
<dbReference type="Gene3D" id="1.25.40.10">
    <property type="entry name" value="Tetratricopeptide repeat domain"/>
    <property type="match status" value="1"/>
</dbReference>
<reference evidence="5 6" key="1">
    <citation type="submission" date="2021-03" db="EMBL/GenBank/DDBJ databases">
        <title>Lysobacter sp. nov. isolated from soil of gangwondo yeongwol, south Korea.</title>
        <authorList>
            <person name="Kim K.R."/>
            <person name="Kim K.H."/>
            <person name="Jeon C.O."/>
        </authorList>
    </citation>
    <scope>NUCLEOTIDE SEQUENCE [LARGE SCALE GENOMIC DNA]</scope>
    <source>
        <strain evidence="5 6">R19</strain>
    </source>
</reference>
<evidence type="ECO:0000256" key="4">
    <source>
        <dbReference type="SAM" id="SignalP"/>
    </source>
</evidence>
<dbReference type="InterPro" id="IPR002110">
    <property type="entry name" value="Ankyrin_rpt"/>
</dbReference>
<dbReference type="Gene3D" id="1.25.40.20">
    <property type="entry name" value="Ankyrin repeat-containing domain"/>
    <property type="match status" value="1"/>
</dbReference>
<dbReference type="InterPro" id="IPR019734">
    <property type="entry name" value="TPR_rpt"/>
</dbReference>
<dbReference type="Proteomes" id="UP000639274">
    <property type="component" value="Chromosome"/>
</dbReference>
<organism evidence="5 6">
    <name type="scientific">Agrilutibacter solisilvae</name>
    <dbReference type="NCBI Taxonomy" id="2763317"/>
    <lineage>
        <taxon>Bacteria</taxon>
        <taxon>Pseudomonadati</taxon>
        <taxon>Pseudomonadota</taxon>
        <taxon>Gammaproteobacteria</taxon>
        <taxon>Lysobacterales</taxon>
        <taxon>Lysobacteraceae</taxon>
        <taxon>Agrilutibacter</taxon>
    </lineage>
</organism>
<proteinExistence type="predicted"/>
<dbReference type="PROSITE" id="PS51257">
    <property type="entry name" value="PROKAR_LIPOPROTEIN"/>
    <property type="match status" value="1"/>
</dbReference>
<dbReference type="PROSITE" id="PS50297">
    <property type="entry name" value="ANK_REP_REGION"/>
    <property type="match status" value="1"/>
</dbReference>
<feature type="chain" id="PRO_5036779166" description="Tetratricopeptide repeat protein" evidence="4">
    <location>
        <begin position="32"/>
        <end position="556"/>
    </location>
</feature>
<keyword evidence="4" id="KW-0732">Signal</keyword>
<dbReference type="AlphaFoldDB" id="A0A974Y0S5"/>
<dbReference type="Pfam" id="PF00023">
    <property type="entry name" value="Ank"/>
    <property type="match status" value="1"/>
</dbReference>
<keyword evidence="1" id="KW-0040">ANK repeat</keyword>
<dbReference type="InterPro" id="IPR011990">
    <property type="entry name" value="TPR-like_helical_dom_sf"/>
</dbReference>
<evidence type="ECO:0000256" key="3">
    <source>
        <dbReference type="SAM" id="MobiDB-lite"/>
    </source>
</evidence>
<evidence type="ECO:0000256" key="1">
    <source>
        <dbReference type="PROSITE-ProRule" id="PRU00023"/>
    </source>
</evidence>
<dbReference type="PROSITE" id="PS50005">
    <property type="entry name" value="TPR"/>
    <property type="match status" value="1"/>
</dbReference>
<name>A0A974Y0S5_9GAMM</name>
<dbReference type="SMART" id="SM00028">
    <property type="entry name" value="TPR"/>
    <property type="match status" value="3"/>
</dbReference>
<evidence type="ECO:0008006" key="7">
    <source>
        <dbReference type="Google" id="ProtNLM"/>
    </source>
</evidence>
<dbReference type="PROSITE" id="PS50088">
    <property type="entry name" value="ANK_REPEAT"/>
    <property type="match status" value="1"/>
</dbReference>
<keyword evidence="2" id="KW-0802">TPR repeat</keyword>
<protein>
    <recommendedName>
        <fullName evidence="7">Tetratricopeptide repeat protein</fullName>
    </recommendedName>
</protein>
<evidence type="ECO:0000313" key="5">
    <source>
        <dbReference type="EMBL" id="QSX78453.1"/>
    </source>
</evidence>
<dbReference type="InterPro" id="IPR036770">
    <property type="entry name" value="Ankyrin_rpt-contain_sf"/>
</dbReference>
<feature type="repeat" description="ANK" evidence="1">
    <location>
        <begin position="398"/>
        <end position="430"/>
    </location>
</feature>
<evidence type="ECO:0000313" key="6">
    <source>
        <dbReference type="Proteomes" id="UP000639274"/>
    </source>
</evidence>
<feature type="repeat" description="TPR" evidence="2">
    <location>
        <begin position="145"/>
        <end position="178"/>
    </location>
</feature>
<dbReference type="SUPFAM" id="SSF48403">
    <property type="entry name" value="Ankyrin repeat"/>
    <property type="match status" value="1"/>
</dbReference>
<dbReference type="RefSeq" id="WP_200614075.1">
    <property type="nucleotide sequence ID" value="NZ_CP071518.1"/>
</dbReference>
<gene>
    <name evidence="5" type="ORF">I8J32_000345</name>
</gene>